<evidence type="ECO:0000313" key="1">
    <source>
        <dbReference type="EMBL" id="VVB11304.1"/>
    </source>
</evidence>
<protein>
    <submittedName>
        <fullName evidence="1">Uncharacterized protein</fullName>
    </submittedName>
</protein>
<evidence type="ECO:0000313" key="2">
    <source>
        <dbReference type="Proteomes" id="UP000489600"/>
    </source>
</evidence>
<dbReference type="Proteomes" id="UP000489600">
    <property type="component" value="Unassembled WGS sequence"/>
</dbReference>
<comment type="caution">
    <text evidence="1">The sequence shown here is derived from an EMBL/GenBank/DDBJ whole genome shotgun (WGS) entry which is preliminary data.</text>
</comment>
<keyword evidence="2" id="KW-1185">Reference proteome</keyword>
<reference evidence="1" key="1">
    <citation type="submission" date="2019-07" db="EMBL/GenBank/DDBJ databases">
        <authorList>
            <person name="Dittberner H."/>
        </authorList>
    </citation>
    <scope>NUCLEOTIDE SEQUENCE [LARGE SCALE GENOMIC DNA]</scope>
</reference>
<dbReference type="EMBL" id="CABITT030000007">
    <property type="protein sequence ID" value="VVB11304.1"/>
    <property type="molecule type" value="Genomic_DNA"/>
</dbReference>
<sequence>MRGLIFGPARGEVAMSESGKRLRVESMLLGEQADFSTRMASWREGVITPLCITPTKRWEESRRGWLWSRRTGSWVR</sequence>
<name>A0A565CCE5_9BRAS</name>
<accession>A0A565CCE5</accession>
<dbReference type="AlphaFoldDB" id="A0A565CCE5"/>
<gene>
    <name evidence="1" type="ORF">ANE_LOCUS21748</name>
</gene>
<proteinExistence type="predicted"/>
<dbReference type="OrthoDB" id="1106713at2759"/>
<organism evidence="1 2">
    <name type="scientific">Arabis nemorensis</name>
    <dbReference type="NCBI Taxonomy" id="586526"/>
    <lineage>
        <taxon>Eukaryota</taxon>
        <taxon>Viridiplantae</taxon>
        <taxon>Streptophyta</taxon>
        <taxon>Embryophyta</taxon>
        <taxon>Tracheophyta</taxon>
        <taxon>Spermatophyta</taxon>
        <taxon>Magnoliopsida</taxon>
        <taxon>eudicotyledons</taxon>
        <taxon>Gunneridae</taxon>
        <taxon>Pentapetalae</taxon>
        <taxon>rosids</taxon>
        <taxon>malvids</taxon>
        <taxon>Brassicales</taxon>
        <taxon>Brassicaceae</taxon>
        <taxon>Arabideae</taxon>
        <taxon>Arabis</taxon>
    </lineage>
</organism>